<keyword evidence="4" id="KW-1185">Reference proteome</keyword>
<dbReference type="OrthoDB" id="10449572at2759"/>
<reference evidence="3" key="1">
    <citation type="submission" date="2014-01" db="EMBL/GenBank/DDBJ databases">
        <authorList>
            <person name="Aslett M."/>
        </authorList>
    </citation>
    <scope>NUCLEOTIDE SEQUENCE</scope>
</reference>
<reference evidence="3" key="2">
    <citation type="submission" date="2014-03" db="EMBL/GenBank/DDBJ databases">
        <title>The whipworm genome and dual-species transcriptomics of an intimate host-pathogen interaction.</title>
        <authorList>
            <person name="Foth B.J."/>
            <person name="Tsai I.J."/>
            <person name="Reid A.J."/>
            <person name="Bancroft A.J."/>
            <person name="Nichol S."/>
            <person name="Tracey A."/>
            <person name="Holroyd N."/>
            <person name="Cotton J.A."/>
            <person name="Stanley E.J."/>
            <person name="Zarowiecki M."/>
            <person name="Liu J.Z."/>
            <person name="Huckvale T."/>
            <person name="Cooper P.J."/>
            <person name="Grencis R.K."/>
            <person name="Berriman M."/>
        </authorList>
    </citation>
    <scope>NUCLEOTIDE SEQUENCE [LARGE SCALE GENOMIC DNA]</scope>
</reference>
<feature type="coiled-coil region" evidence="1">
    <location>
        <begin position="37"/>
        <end position="64"/>
    </location>
</feature>
<feature type="coiled-coil region" evidence="1">
    <location>
        <begin position="200"/>
        <end position="227"/>
    </location>
</feature>
<protein>
    <submittedName>
        <fullName evidence="3">Uncharacterized protein</fullName>
    </submittedName>
</protein>
<keyword evidence="1" id="KW-0175">Coiled coil</keyword>
<dbReference type="EMBL" id="HG806345">
    <property type="protein sequence ID" value="CDW58471.1"/>
    <property type="molecule type" value="Genomic_DNA"/>
</dbReference>
<name>A0A077ZDM2_TRITR</name>
<sequence>MGVDYSPTGEKGETEKEDTTKAYLDLETSVRDILVSIEENQALIEGYEQRLGQYANELKRWNEIQKQVDVSAKKSKGQLLAQQEIIKSLIKENTLLLELEGPISRRLDCLNAERKRRAEDSRKTESNATEKLLLYWQSHYEALEWTREYKSAFEMYHNVRKEVDEIEKVVADLGDSTDSLDEILKEGSKLDMWKSACCKLANVALKNKKLEQEIDLLKANLQDDDGDLYDPNSICTQEMPKLLSSLQTTDAGASMKNIHETVHLNPVHSRAALHDNSEPVSGTPSSHVLQRAATIPKEIAAERPIATTQLSTPRTPDRITKLNENIPYSPSLRKRTLAVCEENTRKSSMKAITLPSETYVSCNVKVVDKQVSRTLIL</sequence>
<proteinExistence type="predicted"/>
<gene>
    <name evidence="3" type="ORF">TTRE_0000678801</name>
</gene>
<evidence type="ECO:0000313" key="3">
    <source>
        <dbReference type="EMBL" id="CDW58471.1"/>
    </source>
</evidence>
<dbReference type="AlphaFoldDB" id="A0A077ZDM2"/>
<accession>A0A077ZDM2</accession>
<feature type="compositionally biased region" description="Basic and acidic residues" evidence="2">
    <location>
        <begin position="10"/>
        <end position="20"/>
    </location>
</feature>
<dbReference type="Proteomes" id="UP000030665">
    <property type="component" value="Unassembled WGS sequence"/>
</dbReference>
<organism evidence="3 4">
    <name type="scientific">Trichuris trichiura</name>
    <name type="common">Whipworm</name>
    <name type="synonym">Trichocephalus trichiurus</name>
    <dbReference type="NCBI Taxonomy" id="36087"/>
    <lineage>
        <taxon>Eukaryota</taxon>
        <taxon>Metazoa</taxon>
        <taxon>Ecdysozoa</taxon>
        <taxon>Nematoda</taxon>
        <taxon>Enoplea</taxon>
        <taxon>Dorylaimia</taxon>
        <taxon>Trichinellida</taxon>
        <taxon>Trichuridae</taxon>
        <taxon>Trichuris</taxon>
    </lineage>
</organism>
<feature type="region of interest" description="Disordered" evidence="2">
    <location>
        <begin position="1"/>
        <end position="20"/>
    </location>
</feature>
<evidence type="ECO:0000256" key="2">
    <source>
        <dbReference type="SAM" id="MobiDB-lite"/>
    </source>
</evidence>
<evidence type="ECO:0000313" key="4">
    <source>
        <dbReference type="Proteomes" id="UP000030665"/>
    </source>
</evidence>
<evidence type="ECO:0000256" key="1">
    <source>
        <dbReference type="SAM" id="Coils"/>
    </source>
</evidence>